<dbReference type="PANTHER" id="PTHR22911:SF6">
    <property type="entry name" value="SOLUTE CARRIER FAMILY 35 MEMBER G1"/>
    <property type="match status" value="1"/>
</dbReference>
<dbReference type="SUPFAM" id="SSF103481">
    <property type="entry name" value="Multidrug resistance efflux transporter EmrE"/>
    <property type="match status" value="2"/>
</dbReference>
<evidence type="ECO:0000256" key="7">
    <source>
        <dbReference type="SAM" id="Phobius"/>
    </source>
</evidence>
<proteinExistence type="inferred from homology"/>
<reference evidence="9 10" key="1">
    <citation type="submission" date="2019-09" db="EMBL/GenBank/DDBJ databases">
        <title>Genome sequence of Roseospira marina, one of the more divergent members of the non-sulfur purple photosynthetic bacterial family, the Rhodospirillaceae.</title>
        <authorList>
            <person name="Meyer T."/>
            <person name="Kyndt J."/>
        </authorList>
    </citation>
    <scope>NUCLEOTIDE SEQUENCE [LARGE SCALE GENOMIC DNA]</scope>
    <source>
        <strain evidence="9 10">DSM 15113</strain>
    </source>
</reference>
<dbReference type="AlphaFoldDB" id="A0A5M6IA96"/>
<dbReference type="InterPro" id="IPR037185">
    <property type="entry name" value="EmrE-like"/>
</dbReference>
<dbReference type="GO" id="GO:0016020">
    <property type="term" value="C:membrane"/>
    <property type="evidence" value="ECO:0007669"/>
    <property type="project" value="UniProtKB-SubCell"/>
</dbReference>
<feature type="domain" description="EamA" evidence="8">
    <location>
        <begin position="217"/>
        <end position="344"/>
    </location>
</feature>
<protein>
    <submittedName>
        <fullName evidence="9">DMT family transporter</fullName>
    </submittedName>
</protein>
<feature type="transmembrane region" description="Helical" evidence="7">
    <location>
        <begin position="192"/>
        <end position="210"/>
    </location>
</feature>
<keyword evidence="10" id="KW-1185">Reference proteome</keyword>
<evidence type="ECO:0000313" key="9">
    <source>
        <dbReference type="EMBL" id="KAA5605123.1"/>
    </source>
</evidence>
<feature type="transmembrane region" description="Helical" evidence="7">
    <location>
        <begin position="275"/>
        <end position="296"/>
    </location>
</feature>
<comment type="similarity">
    <text evidence="2">Belongs to the drug/metabolite transporter (DMT) superfamily. 10 TMS drug/metabolite exporter (DME) (TC 2.A.7.3) family.</text>
</comment>
<feature type="compositionally biased region" description="Low complexity" evidence="6">
    <location>
        <begin position="29"/>
        <end position="42"/>
    </location>
</feature>
<evidence type="ECO:0000259" key="8">
    <source>
        <dbReference type="Pfam" id="PF00892"/>
    </source>
</evidence>
<feature type="transmembrane region" description="Helical" evidence="7">
    <location>
        <begin position="162"/>
        <end position="183"/>
    </location>
</feature>
<comment type="subcellular location">
    <subcellularLocation>
        <location evidence="1">Membrane</location>
        <topology evidence="1">Multi-pass membrane protein</topology>
    </subcellularLocation>
</comment>
<comment type="caution">
    <text evidence="9">The sequence shown here is derived from an EMBL/GenBank/DDBJ whole genome shotgun (WGS) entry which is preliminary data.</text>
</comment>
<evidence type="ECO:0000313" key="10">
    <source>
        <dbReference type="Proteomes" id="UP000324065"/>
    </source>
</evidence>
<keyword evidence="3 7" id="KW-0812">Transmembrane</keyword>
<organism evidence="9 10">
    <name type="scientific">Roseospira marina</name>
    <dbReference type="NCBI Taxonomy" id="140057"/>
    <lineage>
        <taxon>Bacteria</taxon>
        <taxon>Pseudomonadati</taxon>
        <taxon>Pseudomonadota</taxon>
        <taxon>Alphaproteobacteria</taxon>
        <taxon>Rhodospirillales</taxon>
        <taxon>Rhodospirillaceae</taxon>
        <taxon>Roseospira</taxon>
    </lineage>
</organism>
<dbReference type="Pfam" id="PF00892">
    <property type="entry name" value="EamA"/>
    <property type="match status" value="2"/>
</dbReference>
<sequence>MAHTPPASHIAPAGRTRRKRQGRDDPIKSAAAPRSSGAAPTSLDRRRRRSPWSKHCMPVPLLSSETLSGNARGGLLMLCSAFFFSVMGALIKDLGQSLPTVELLVFRSGIQALVLLPMALLALRDDPGALRTRRPVLHAVRLGLGALALLGGFYALTHLPLATAMAISFSRALFLTLLAVLVLRESVGPHRWGAVVVGFVGVLVILRPWQSGAIDPAMLASLLSAAAVAAMSICVRLLGRTEGTLVMMLYPAVFSTLLFAGPAAAHWVMPDARGLILLVTMSLAGGLGQLLLITAYRHAEPSAVAPMNYTQLLWGSLFGFMLFAEFPDGATWAGAGLILTAALYTLHRERRRRVTLAADPDRAAEP</sequence>
<feature type="transmembrane region" description="Helical" evidence="7">
    <location>
        <begin position="73"/>
        <end position="91"/>
    </location>
</feature>
<dbReference type="OrthoDB" id="9812899at2"/>
<evidence type="ECO:0000256" key="3">
    <source>
        <dbReference type="ARBA" id="ARBA00022692"/>
    </source>
</evidence>
<evidence type="ECO:0000256" key="1">
    <source>
        <dbReference type="ARBA" id="ARBA00004141"/>
    </source>
</evidence>
<keyword evidence="4 7" id="KW-1133">Transmembrane helix</keyword>
<keyword evidence="5 7" id="KW-0472">Membrane</keyword>
<feature type="transmembrane region" description="Helical" evidence="7">
    <location>
        <begin position="216"/>
        <end position="238"/>
    </location>
</feature>
<accession>A0A5M6IA96</accession>
<evidence type="ECO:0000256" key="6">
    <source>
        <dbReference type="SAM" id="MobiDB-lite"/>
    </source>
</evidence>
<feature type="region of interest" description="Disordered" evidence="6">
    <location>
        <begin position="1"/>
        <end position="55"/>
    </location>
</feature>
<evidence type="ECO:0000256" key="5">
    <source>
        <dbReference type="ARBA" id="ARBA00023136"/>
    </source>
</evidence>
<dbReference type="InterPro" id="IPR000620">
    <property type="entry name" value="EamA_dom"/>
</dbReference>
<feature type="transmembrane region" description="Helical" evidence="7">
    <location>
        <begin position="303"/>
        <end position="323"/>
    </location>
</feature>
<name>A0A5M6IA96_9PROT</name>
<evidence type="ECO:0000256" key="4">
    <source>
        <dbReference type="ARBA" id="ARBA00022989"/>
    </source>
</evidence>
<dbReference type="EMBL" id="VWPJ01000011">
    <property type="protein sequence ID" value="KAA5605123.1"/>
    <property type="molecule type" value="Genomic_DNA"/>
</dbReference>
<dbReference type="PANTHER" id="PTHR22911">
    <property type="entry name" value="ACYL-MALONYL CONDENSING ENZYME-RELATED"/>
    <property type="match status" value="1"/>
</dbReference>
<feature type="transmembrane region" description="Helical" evidence="7">
    <location>
        <begin position="245"/>
        <end position="269"/>
    </location>
</feature>
<feature type="transmembrane region" description="Helical" evidence="7">
    <location>
        <begin position="329"/>
        <end position="346"/>
    </location>
</feature>
<feature type="transmembrane region" description="Helical" evidence="7">
    <location>
        <begin position="135"/>
        <end position="156"/>
    </location>
</feature>
<gene>
    <name evidence="9" type="ORF">F1188_12640</name>
</gene>
<evidence type="ECO:0000256" key="2">
    <source>
        <dbReference type="ARBA" id="ARBA00009853"/>
    </source>
</evidence>
<dbReference type="Proteomes" id="UP000324065">
    <property type="component" value="Unassembled WGS sequence"/>
</dbReference>
<feature type="transmembrane region" description="Helical" evidence="7">
    <location>
        <begin position="103"/>
        <end position="123"/>
    </location>
</feature>
<feature type="domain" description="EamA" evidence="8">
    <location>
        <begin position="73"/>
        <end position="206"/>
    </location>
</feature>